<feature type="transmembrane region" description="Helical" evidence="6">
    <location>
        <begin position="79"/>
        <end position="102"/>
    </location>
</feature>
<sequence>MNHRSERLKNFLVPVLSVVLGLILGAIIMLAFGYDPLLGYSSLIDGAIGSPFYVGETLRQATPLILTALGFAVANTAGFFNIGVAGQALFGWVGSVTIALMFPDLPKIILIPFCLIVGALCGAVWAGIAGVLRAYFNTSEVIVTIMLNYTALYISNHMVRNVLTKADDATPRISENASLRSDFLASITENSTLHYGLLIAILMCVVVWIMMHKTTLGYELRSVGLNPYASEYAGMSTKRNIILAMVISGALAGLGGTMEGLGNFENLFVMGSMPSIGFDGMAVALLGAGNPFGILVSGLLFGGLKIGGVSMPLSSDVPSEVVDIVIASIIFFVGANYLIRYIMNRVVKVNKGGVN</sequence>
<evidence type="ECO:0000256" key="1">
    <source>
        <dbReference type="ARBA" id="ARBA00004651"/>
    </source>
</evidence>
<keyword evidence="2" id="KW-1003">Cell membrane</keyword>
<dbReference type="Proteomes" id="UP000297938">
    <property type="component" value="Unassembled WGS sequence"/>
</dbReference>
<feature type="transmembrane region" description="Helical" evidence="6">
    <location>
        <begin position="193"/>
        <end position="211"/>
    </location>
</feature>
<evidence type="ECO:0000256" key="4">
    <source>
        <dbReference type="ARBA" id="ARBA00022989"/>
    </source>
</evidence>
<dbReference type="EMBL" id="NRPP01000018">
    <property type="protein sequence ID" value="TFJ23714.1"/>
    <property type="molecule type" value="Genomic_DNA"/>
</dbReference>
<dbReference type="Pfam" id="PF02653">
    <property type="entry name" value="BPD_transp_2"/>
    <property type="match status" value="1"/>
</dbReference>
<feature type="transmembrane region" description="Helical" evidence="6">
    <location>
        <begin position="134"/>
        <end position="155"/>
    </location>
</feature>
<dbReference type="CDD" id="cd06580">
    <property type="entry name" value="TM_PBP1_transp_TpRbsC_like"/>
    <property type="match status" value="1"/>
</dbReference>
<proteinExistence type="predicted"/>
<keyword evidence="4 6" id="KW-1133">Transmembrane helix</keyword>
<dbReference type="PANTHER" id="PTHR47089">
    <property type="entry name" value="ABC TRANSPORTER, PERMEASE PROTEIN"/>
    <property type="match status" value="1"/>
</dbReference>
<feature type="transmembrane region" description="Helical" evidence="6">
    <location>
        <begin position="282"/>
        <end position="301"/>
    </location>
</feature>
<feature type="transmembrane region" description="Helical" evidence="6">
    <location>
        <begin position="321"/>
        <end position="339"/>
    </location>
</feature>
<evidence type="ECO:0000256" key="2">
    <source>
        <dbReference type="ARBA" id="ARBA00022475"/>
    </source>
</evidence>
<evidence type="ECO:0000313" key="8">
    <source>
        <dbReference type="Proteomes" id="UP000297938"/>
    </source>
</evidence>
<comment type="subcellular location">
    <subcellularLocation>
        <location evidence="1">Cell membrane</location>
        <topology evidence="1">Multi-pass membrane protein</topology>
    </subcellularLocation>
</comment>
<dbReference type="RefSeq" id="WP_074403263.1">
    <property type="nucleotide sequence ID" value="NZ_CBCPJQ010000003.1"/>
</dbReference>
<dbReference type="GO" id="GO:0005886">
    <property type="term" value="C:plasma membrane"/>
    <property type="evidence" value="ECO:0007669"/>
    <property type="project" value="UniProtKB-SubCell"/>
</dbReference>
<dbReference type="GO" id="GO:0022857">
    <property type="term" value="F:transmembrane transporter activity"/>
    <property type="evidence" value="ECO:0007669"/>
    <property type="project" value="InterPro"/>
</dbReference>
<evidence type="ECO:0000256" key="6">
    <source>
        <dbReference type="SAM" id="Phobius"/>
    </source>
</evidence>
<dbReference type="InterPro" id="IPR001851">
    <property type="entry name" value="ABC_transp_permease"/>
</dbReference>
<feature type="transmembrane region" description="Helical" evidence="6">
    <location>
        <begin position="241"/>
        <end position="261"/>
    </location>
</feature>
<evidence type="ECO:0000256" key="5">
    <source>
        <dbReference type="ARBA" id="ARBA00023136"/>
    </source>
</evidence>
<evidence type="ECO:0000313" key="7">
    <source>
        <dbReference type="EMBL" id="TFJ23714.1"/>
    </source>
</evidence>
<reference evidence="7 8" key="1">
    <citation type="journal article" date="2018" name="Int. J. Food Microbiol.">
        <title>Growth of Carnobacterium spp. isolated from chilled vacuum-packaged meat under relevant acidic conditions.</title>
        <authorList>
            <person name="Zhang P."/>
            <person name="Badoni M."/>
            <person name="Ganzle M."/>
            <person name="Yang X."/>
        </authorList>
    </citation>
    <scope>NUCLEOTIDE SEQUENCE [LARGE SCALE GENOMIC DNA]</scope>
    <source>
        <strain evidence="7 8">B2</strain>
    </source>
</reference>
<gene>
    <name evidence="7" type="ORF">CKN69_12505</name>
</gene>
<name>A0A5F0MZL6_CARDV</name>
<organism evidence="7 8">
    <name type="scientific">Carnobacterium divergens</name>
    <name type="common">Lactobacillus divergens</name>
    <dbReference type="NCBI Taxonomy" id="2748"/>
    <lineage>
        <taxon>Bacteria</taxon>
        <taxon>Bacillati</taxon>
        <taxon>Bacillota</taxon>
        <taxon>Bacilli</taxon>
        <taxon>Lactobacillales</taxon>
        <taxon>Carnobacteriaceae</taxon>
        <taxon>Carnobacterium</taxon>
    </lineage>
</organism>
<accession>A0A5F0MZL6</accession>
<dbReference type="AlphaFoldDB" id="A0A5F0MZL6"/>
<comment type="caution">
    <text evidence="7">The sequence shown here is derived from an EMBL/GenBank/DDBJ whole genome shotgun (WGS) entry which is preliminary data.</text>
</comment>
<feature type="transmembrane region" description="Helical" evidence="6">
    <location>
        <begin position="109"/>
        <end position="128"/>
    </location>
</feature>
<protein>
    <submittedName>
        <fullName evidence="7">ABC transporter permease</fullName>
    </submittedName>
</protein>
<evidence type="ECO:0000256" key="3">
    <source>
        <dbReference type="ARBA" id="ARBA00022692"/>
    </source>
</evidence>
<dbReference type="PANTHER" id="PTHR47089:SF1">
    <property type="entry name" value="GUANOSINE ABC TRANSPORTER PERMEASE PROTEIN NUPP"/>
    <property type="match status" value="1"/>
</dbReference>
<feature type="transmembrane region" description="Helical" evidence="6">
    <location>
        <begin position="12"/>
        <end position="34"/>
    </location>
</feature>
<keyword evidence="5 6" id="KW-0472">Membrane</keyword>
<keyword evidence="3 6" id="KW-0812">Transmembrane</keyword>